<dbReference type="Pfam" id="PF00152">
    <property type="entry name" value="tRNA-synt_2"/>
    <property type="match status" value="1"/>
</dbReference>
<evidence type="ECO:0000256" key="2">
    <source>
        <dbReference type="ARBA" id="ARBA00022490"/>
    </source>
</evidence>
<sequence length="465" mass="53740">MVTPIKLILMEKIKINEKIKIQGWIRTRRSSKIGISFLNVYDGSCLHTIQIVAHSSAKNYHTEILCLTAGCSVSIIGTLVLSKGKSQKYEIKAQTITVLGWVNNPKKYPISSKNHTTQYLREVSHLRARTNVIGSICRIRNTLSFELHNFFFKNEYYWIPTPIITSIDTEGSGSMFRVSTLDFNKIPKDISKNVNYKEDFFGKESFLTVSGQLTLESYACAMSKVYNFGPTFRAENSNTSRHLSEFWMLEVEQSFSNLNDIIKLSENTVKYVIKKVLENNADDIYFLEKFLKKKLFKKLTYCIENNFFQINYIDAIEILKSSNQFKTDNICFGIDLSSLHEKYLVENCFNNPVVILNYPKLLKPFYMRINKDKKTVAAMDILFPEIGEIIGGSQREERIKILDQRINECGLNKEDYQWYRDLRNYGTVPHSGFGLGFERLMSYITGMSNVKDLIPFPRTVKNSSF</sequence>
<comment type="catalytic activity">
    <reaction evidence="8">
        <text>tRNA(Asn) + L-asparagine + ATP = L-asparaginyl-tRNA(Asn) + AMP + diphosphate + H(+)</text>
        <dbReference type="Rhea" id="RHEA:11180"/>
        <dbReference type="Rhea" id="RHEA-COMP:9659"/>
        <dbReference type="Rhea" id="RHEA-COMP:9674"/>
        <dbReference type="ChEBI" id="CHEBI:15378"/>
        <dbReference type="ChEBI" id="CHEBI:30616"/>
        <dbReference type="ChEBI" id="CHEBI:33019"/>
        <dbReference type="ChEBI" id="CHEBI:58048"/>
        <dbReference type="ChEBI" id="CHEBI:78442"/>
        <dbReference type="ChEBI" id="CHEBI:78515"/>
        <dbReference type="ChEBI" id="CHEBI:456215"/>
        <dbReference type="EC" id="6.1.1.22"/>
    </reaction>
</comment>
<organism evidence="10">
    <name type="scientific">Buchnera aphidicola</name>
    <name type="common">Anoecia corni</name>
    <dbReference type="NCBI Taxonomy" id="2994477"/>
    <lineage>
        <taxon>Bacteria</taxon>
        <taxon>Pseudomonadati</taxon>
        <taxon>Pseudomonadota</taxon>
        <taxon>Gammaproteobacteria</taxon>
        <taxon>Enterobacterales</taxon>
        <taxon>Erwiniaceae</taxon>
        <taxon>Buchnera</taxon>
    </lineage>
</organism>
<evidence type="ECO:0000256" key="4">
    <source>
        <dbReference type="ARBA" id="ARBA00022741"/>
    </source>
</evidence>
<keyword evidence="6 8" id="KW-0648">Protein biosynthesis</keyword>
<evidence type="ECO:0000256" key="8">
    <source>
        <dbReference type="HAMAP-Rule" id="MF_00534"/>
    </source>
</evidence>
<comment type="subunit">
    <text evidence="8">Homodimer.</text>
</comment>
<dbReference type="FunFam" id="3.30.930.10:FF:000016">
    <property type="entry name" value="Asparagine--tRNA ligase"/>
    <property type="match status" value="1"/>
</dbReference>
<dbReference type="GO" id="GO:0005524">
    <property type="term" value="F:ATP binding"/>
    <property type="evidence" value="ECO:0007669"/>
    <property type="project" value="UniProtKB-UniRule"/>
</dbReference>
<dbReference type="CDD" id="cd00776">
    <property type="entry name" value="AsxRS_core"/>
    <property type="match status" value="1"/>
</dbReference>
<dbReference type="EMBL" id="OZ060371">
    <property type="protein sequence ID" value="CAL4043280.1"/>
    <property type="molecule type" value="Genomic_DNA"/>
</dbReference>
<dbReference type="PANTHER" id="PTHR22594:SF34">
    <property type="entry name" value="ASPARAGINE--TRNA LIGASE, MITOCHONDRIAL-RELATED"/>
    <property type="match status" value="1"/>
</dbReference>
<dbReference type="PANTHER" id="PTHR22594">
    <property type="entry name" value="ASPARTYL/LYSYL-TRNA SYNTHETASE"/>
    <property type="match status" value="1"/>
</dbReference>
<evidence type="ECO:0000256" key="7">
    <source>
        <dbReference type="ARBA" id="ARBA00023146"/>
    </source>
</evidence>
<keyword evidence="2 8" id="KW-0963">Cytoplasm</keyword>
<evidence type="ECO:0000256" key="6">
    <source>
        <dbReference type="ARBA" id="ARBA00022917"/>
    </source>
</evidence>
<keyword evidence="7 8" id="KW-0030">Aminoacyl-tRNA synthetase</keyword>
<dbReference type="GO" id="GO:0004816">
    <property type="term" value="F:asparagine-tRNA ligase activity"/>
    <property type="evidence" value="ECO:0007669"/>
    <property type="project" value="UniProtKB-UniRule"/>
</dbReference>
<name>A0AAT9IGM0_9GAMM</name>
<evidence type="ECO:0000256" key="5">
    <source>
        <dbReference type="ARBA" id="ARBA00022840"/>
    </source>
</evidence>
<dbReference type="Gene3D" id="2.40.50.140">
    <property type="entry name" value="Nucleic acid-binding proteins"/>
    <property type="match status" value="1"/>
</dbReference>
<proteinExistence type="inferred from homology"/>
<dbReference type="GO" id="GO:0006421">
    <property type="term" value="P:asparaginyl-tRNA aminoacylation"/>
    <property type="evidence" value="ECO:0007669"/>
    <property type="project" value="UniProtKB-UniRule"/>
</dbReference>
<dbReference type="EC" id="6.1.1.22" evidence="8"/>
<dbReference type="GO" id="GO:0005737">
    <property type="term" value="C:cytoplasm"/>
    <property type="evidence" value="ECO:0007669"/>
    <property type="project" value="UniProtKB-SubCell"/>
</dbReference>
<dbReference type="CDD" id="cd04318">
    <property type="entry name" value="EcAsnRS_like_N"/>
    <property type="match status" value="1"/>
</dbReference>
<dbReference type="SUPFAM" id="SSF55681">
    <property type="entry name" value="Class II aaRS and biotin synthetases"/>
    <property type="match status" value="1"/>
</dbReference>
<evidence type="ECO:0000256" key="1">
    <source>
        <dbReference type="ARBA" id="ARBA00008226"/>
    </source>
</evidence>
<dbReference type="AlphaFoldDB" id="A0AAT9IGM0"/>
<dbReference type="InterPro" id="IPR004522">
    <property type="entry name" value="Asn-tRNA-ligase"/>
</dbReference>
<dbReference type="InterPro" id="IPR045864">
    <property type="entry name" value="aa-tRNA-synth_II/BPL/LPL"/>
</dbReference>
<dbReference type="InterPro" id="IPR002312">
    <property type="entry name" value="Asp/Asn-tRNA-synth_IIb"/>
</dbReference>
<dbReference type="InterPro" id="IPR004365">
    <property type="entry name" value="NA-bd_OB_tRNA"/>
</dbReference>
<accession>A0AAT9IGM0</accession>
<dbReference type="HAMAP" id="MF_00534">
    <property type="entry name" value="Asn_tRNA_synth"/>
    <property type="match status" value="1"/>
</dbReference>
<evidence type="ECO:0000259" key="9">
    <source>
        <dbReference type="PROSITE" id="PS50862"/>
    </source>
</evidence>
<keyword evidence="3 8" id="KW-0436">Ligase</keyword>
<comment type="similarity">
    <text evidence="1 8">Belongs to the class-II aminoacyl-tRNA synthetase family.</text>
</comment>
<dbReference type="NCBIfam" id="TIGR00457">
    <property type="entry name" value="asnS"/>
    <property type="match status" value="1"/>
</dbReference>
<reference evidence="10" key="1">
    <citation type="submission" date="2024-06" db="EMBL/GenBank/DDBJ databases">
        <authorList>
            <person name="Manzano-Marin A."/>
            <person name="Manzano-Marin A."/>
            <person name="Alejandro Manzano Marin A."/>
        </authorList>
    </citation>
    <scope>NUCLEOTIDE SEQUENCE</scope>
    <source>
        <strain evidence="10">Ancorni-2928</strain>
    </source>
</reference>
<dbReference type="InterPro" id="IPR004364">
    <property type="entry name" value="Aa-tRNA-synt_II"/>
</dbReference>
<comment type="subcellular location">
    <subcellularLocation>
        <location evidence="8">Cytoplasm</location>
    </subcellularLocation>
</comment>
<dbReference type="PROSITE" id="PS50862">
    <property type="entry name" value="AA_TRNA_LIGASE_II"/>
    <property type="match status" value="1"/>
</dbReference>
<dbReference type="Gene3D" id="3.30.930.10">
    <property type="entry name" value="Bira Bifunctional Protein, Domain 2"/>
    <property type="match status" value="1"/>
</dbReference>
<keyword evidence="5 8" id="KW-0067">ATP-binding</keyword>
<evidence type="ECO:0000313" key="10">
    <source>
        <dbReference type="EMBL" id="CAL4043280.1"/>
    </source>
</evidence>
<dbReference type="SUPFAM" id="SSF50249">
    <property type="entry name" value="Nucleic acid-binding proteins"/>
    <property type="match status" value="1"/>
</dbReference>
<evidence type="ECO:0000256" key="3">
    <source>
        <dbReference type="ARBA" id="ARBA00022598"/>
    </source>
</evidence>
<dbReference type="PRINTS" id="PR01042">
    <property type="entry name" value="TRNASYNTHASP"/>
</dbReference>
<dbReference type="RefSeq" id="WP_367680831.1">
    <property type="nucleotide sequence ID" value="NZ_OZ060371.1"/>
</dbReference>
<dbReference type="GO" id="GO:0003676">
    <property type="term" value="F:nucleic acid binding"/>
    <property type="evidence" value="ECO:0007669"/>
    <property type="project" value="InterPro"/>
</dbReference>
<dbReference type="InterPro" id="IPR006195">
    <property type="entry name" value="aa-tRNA-synth_II"/>
</dbReference>
<dbReference type="NCBIfam" id="NF003037">
    <property type="entry name" value="PRK03932.1"/>
    <property type="match status" value="1"/>
</dbReference>
<keyword evidence="4 8" id="KW-0547">Nucleotide-binding</keyword>
<feature type="domain" description="Aminoacyl-transfer RNA synthetases class-II family profile" evidence="9">
    <location>
        <begin position="138"/>
        <end position="455"/>
    </location>
</feature>
<dbReference type="InterPro" id="IPR012340">
    <property type="entry name" value="NA-bd_OB-fold"/>
</dbReference>
<protein>
    <recommendedName>
        <fullName evidence="8">Asparagine--tRNA ligase</fullName>
        <ecNumber evidence="8">6.1.1.22</ecNumber>
    </recommendedName>
    <alternativeName>
        <fullName evidence="8">Asparaginyl-tRNA synthetase</fullName>
        <shortName evidence="8">AsnRS</shortName>
    </alternativeName>
</protein>
<dbReference type="Pfam" id="PF01336">
    <property type="entry name" value="tRNA_anti-codon"/>
    <property type="match status" value="1"/>
</dbReference>
<gene>
    <name evidence="8 10" type="primary">asnS</name>
    <name evidence="10" type="ORF">BUANCORI2928_284</name>
</gene>